<evidence type="ECO:0000313" key="2">
    <source>
        <dbReference type="Proteomes" id="UP000257109"/>
    </source>
</evidence>
<dbReference type="AlphaFoldDB" id="A0A371GHI8"/>
<dbReference type="OrthoDB" id="1740642at2759"/>
<dbReference type="EMBL" id="QJKJ01005515">
    <property type="protein sequence ID" value="RDX90019.1"/>
    <property type="molecule type" value="Genomic_DNA"/>
</dbReference>
<reference evidence="1" key="1">
    <citation type="submission" date="2018-05" db="EMBL/GenBank/DDBJ databases">
        <title>Draft genome of Mucuna pruriens seed.</title>
        <authorList>
            <person name="Nnadi N.E."/>
            <person name="Vos R."/>
            <person name="Hasami M.H."/>
            <person name="Devisetty U.K."/>
            <person name="Aguiy J.C."/>
        </authorList>
    </citation>
    <scope>NUCLEOTIDE SEQUENCE [LARGE SCALE GENOMIC DNA]</scope>
    <source>
        <strain evidence="1">JCA_2017</strain>
    </source>
</reference>
<organism evidence="1 2">
    <name type="scientific">Mucuna pruriens</name>
    <name type="common">Velvet bean</name>
    <name type="synonym">Dolichos pruriens</name>
    <dbReference type="NCBI Taxonomy" id="157652"/>
    <lineage>
        <taxon>Eukaryota</taxon>
        <taxon>Viridiplantae</taxon>
        <taxon>Streptophyta</taxon>
        <taxon>Embryophyta</taxon>
        <taxon>Tracheophyta</taxon>
        <taxon>Spermatophyta</taxon>
        <taxon>Magnoliopsida</taxon>
        <taxon>eudicotyledons</taxon>
        <taxon>Gunneridae</taxon>
        <taxon>Pentapetalae</taxon>
        <taxon>rosids</taxon>
        <taxon>fabids</taxon>
        <taxon>Fabales</taxon>
        <taxon>Fabaceae</taxon>
        <taxon>Papilionoideae</taxon>
        <taxon>50 kb inversion clade</taxon>
        <taxon>NPAAA clade</taxon>
        <taxon>indigoferoid/millettioid clade</taxon>
        <taxon>Phaseoleae</taxon>
        <taxon>Mucuna</taxon>
    </lineage>
</organism>
<name>A0A371GHI8_MUCPR</name>
<sequence>MANSFQRGKVDTTLFYKNYDSHFIISQYVKELLKKFNLEYCITMSTPMHPISILSLDEINKKID</sequence>
<dbReference type="Proteomes" id="UP000257109">
    <property type="component" value="Unassembled WGS sequence"/>
</dbReference>
<evidence type="ECO:0008006" key="3">
    <source>
        <dbReference type="Google" id="ProtNLM"/>
    </source>
</evidence>
<feature type="non-terminal residue" evidence="1">
    <location>
        <position position="1"/>
    </location>
</feature>
<proteinExistence type="predicted"/>
<keyword evidence="2" id="KW-1185">Reference proteome</keyword>
<gene>
    <name evidence="1" type="ORF">CR513_28178</name>
</gene>
<protein>
    <recommendedName>
        <fullName evidence="3">Copia protein</fullName>
    </recommendedName>
</protein>
<accession>A0A371GHI8</accession>
<comment type="caution">
    <text evidence="1">The sequence shown here is derived from an EMBL/GenBank/DDBJ whole genome shotgun (WGS) entry which is preliminary data.</text>
</comment>
<evidence type="ECO:0000313" key="1">
    <source>
        <dbReference type="EMBL" id="RDX90019.1"/>
    </source>
</evidence>